<reference evidence="1" key="2">
    <citation type="submission" date="2022-06" db="UniProtKB">
        <authorList>
            <consortium name="EnsemblMetazoa"/>
        </authorList>
    </citation>
    <scope>IDENTIFICATION</scope>
    <source>
        <strain evidence="1">DF5081</strain>
    </source>
</reference>
<dbReference type="SUPFAM" id="SSF57850">
    <property type="entry name" value="RING/U-box"/>
    <property type="match status" value="1"/>
</dbReference>
<sequence>MLLNNDTHKPRVLKCGHNVCEPCTTTQRLSTGARCCLICDASRSDRSAPLSHDLLGIVQGKEQALKRIPLKYRCGECSTLYKENDMTVCRTCSGWSEGMQTEEATDFAKRPISSLLCWMCATHSRHATHDKMSIEIVNRIWDTPIAIEYVETQLGTAEKLLELLHGGAIRQIKTLTDDFSE</sequence>
<dbReference type="AlphaFoldDB" id="A0A8R1IWP0"/>
<evidence type="ECO:0000313" key="2">
    <source>
        <dbReference type="Proteomes" id="UP000005237"/>
    </source>
</evidence>
<evidence type="ECO:0008006" key="3">
    <source>
        <dbReference type="Google" id="ProtNLM"/>
    </source>
</evidence>
<evidence type="ECO:0000313" key="1">
    <source>
        <dbReference type="EnsemblMetazoa" id="CJA40431a.1"/>
    </source>
</evidence>
<dbReference type="Proteomes" id="UP000005237">
    <property type="component" value="Unassembled WGS sequence"/>
</dbReference>
<protein>
    <recommendedName>
        <fullName evidence="3">RING-type domain-containing protein</fullName>
    </recommendedName>
</protein>
<dbReference type="EnsemblMetazoa" id="CJA40431a.1">
    <property type="protein sequence ID" value="CJA40431a.1"/>
    <property type="gene ID" value="WBGene00216279"/>
</dbReference>
<keyword evidence="2" id="KW-1185">Reference proteome</keyword>
<organism evidence="1 2">
    <name type="scientific">Caenorhabditis japonica</name>
    <dbReference type="NCBI Taxonomy" id="281687"/>
    <lineage>
        <taxon>Eukaryota</taxon>
        <taxon>Metazoa</taxon>
        <taxon>Ecdysozoa</taxon>
        <taxon>Nematoda</taxon>
        <taxon>Chromadorea</taxon>
        <taxon>Rhabditida</taxon>
        <taxon>Rhabditina</taxon>
        <taxon>Rhabditomorpha</taxon>
        <taxon>Rhabditoidea</taxon>
        <taxon>Rhabditidae</taxon>
        <taxon>Peloderinae</taxon>
        <taxon>Caenorhabditis</taxon>
    </lineage>
</organism>
<accession>A0A8R1IWP0</accession>
<proteinExistence type="predicted"/>
<name>A0A8R1IWP0_CAEJA</name>
<reference evidence="2" key="1">
    <citation type="submission" date="2010-08" db="EMBL/GenBank/DDBJ databases">
        <authorList>
            <consortium name="Caenorhabditis japonica Sequencing Consortium"/>
            <person name="Wilson R.K."/>
        </authorList>
    </citation>
    <scope>NUCLEOTIDE SEQUENCE [LARGE SCALE GENOMIC DNA]</scope>
    <source>
        <strain evidence="2">DF5081</strain>
    </source>
</reference>